<gene>
    <name evidence="1" type="ORF">HZF05_13780</name>
</gene>
<proteinExistence type="predicted"/>
<evidence type="ECO:0000313" key="2">
    <source>
        <dbReference type="Proteomes" id="UP000570166"/>
    </source>
</evidence>
<evidence type="ECO:0000313" key="1">
    <source>
        <dbReference type="EMBL" id="MBA2935155.1"/>
    </source>
</evidence>
<reference evidence="1 2" key="1">
    <citation type="submission" date="2020-07" db="EMBL/GenBank/DDBJ databases">
        <authorList>
            <person name="Sun Q."/>
        </authorList>
    </citation>
    <scope>NUCLEOTIDE SEQUENCE [LARGE SCALE GENOMIC DNA]</scope>
    <source>
        <strain evidence="1 2">CGMCC 1.13654</strain>
    </source>
</reference>
<comment type="caution">
    <text evidence="1">The sequence shown here is derived from an EMBL/GenBank/DDBJ whole genome shotgun (WGS) entry which is preliminary data.</text>
</comment>
<protein>
    <submittedName>
        <fullName evidence="1">Uncharacterized protein</fullName>
    </submittedName>
</protein>
<keyword evidence="2" id="KW-1185">Reference proteome</keyword>
<dbReference type="EMBL" id="JACEIB010000023">
    <property type="protein sequence ID" value="MBA2935155.1"/>
    <property type="molecule type" value="Genomic_DNA"/>
</dbReference>
<accession>A0A838L8Y0</accession>
<name>A0A838L8Y0_9SPHN</name>
<organism evidence="1 2">
    <name type="scientific">Sphingomonas chungangi</name>
    <dbReference type="NCBI Taxonomy" id="2683589"/>
    <lineage>
        <taxon>Bacteria</taxon>
        <taxon>Pseudomonadati</taxon>
        <taxon>Pseudomonadota</taxon>
        <taxon>Alphaproteobacteria</taxon>
        <taxon>Sphingomonadales</taxon>
        <taxon>Sphingomonadaceae</taxon>
        <taxon>Sphingomonas</taxon>
    </lineage>
</organism>
<sequence length="99" mass="10837">MKEIDSAATKIEGNVESPRGDRFILHVEPHLAITCNSGFLNQPFDGFVLDLPAACIEADIEPLHFAYIAGADFAQRNASLNFALAIGKQYTPTDVCFEH</sequence>
<dbReference type="RefSeq" id="WP_160366205.1">
    <property type="nucleotide sequence ID" value="NZ_JACEIB010000023.1"/>
</dbReference>
<dbReference type="Proteomes" id="UP000570166">
    <property type="component" value="Unassembled WGS sequence"/>
</dbReference>
<dbReference type="AlphaFoldDB" id="A0A838L8Y0"/>